<sequence>MIHGYWLQDYRIDGDYEKIAVPPEELERFLSTLRAQGFAGCNVTLPHKEEALRLSANAHPAARAIGAANTLWFTSDGRLQADNTDAYGFMTHLKASAPALKLKGATAVILGAGGAARAIIYGLQQAGVAHIVIANRTKARAGAWRKASARCSRRLRGTRQRALSRRAIFWSTRRALA</sequence>
<dbReference type="Gene3D" id="3.40.50.10860">
    <property type="entry name" value="Leucine Dehydrogenase, chain A, domain 1"/>
    <property type="match status" value="1"/>
</dbReference>
<evidence type="ECO:0000259" key="8">
    <source>
        <dbReference type="Pfam" id="PF08501"/>
    </source>
</evidence>
<keyword evidence="3" id="KW-0521">NADP</keyword>
<dbReference type="GO" id="GO:0019632">
    <property type="term" value="P:shikimate metabolic process"/>
    <property type="evidence" value="ECO:0007669"/>
    <property type="project" value="TreeGrafter"/>
</dbReference>
<keyword evidence="10" id="KW-1185">Reference proteome</keyword>
<dbReference type="Pfam" id="PF08501">
    <property type="entry name" value="Shikimate_dh_N"/>
    <property type="match status" value="1"/>
</dbReference>
<evidence type="ECO:0000256" key="6">
    <source>
        <dbReference type="ARBA" id="ARBA00049442"/>
    </source>
</evidence>
<dbReference type="EMBL" id="MASI01000002">
    <property type="protein sequence ID" value="ODA68034.1"/>
    <property type="molecule type" value="Genomic_DNA"/>
</dbReference>
<dbReference type="InterPro" id="IPR036291">
    <property type="entry name" value="NAD(P)-bd_dom_sf"/>
</dbReference>
<comment type="catalytic activity">
    <reaction evidence="6">
        <text>shikimate + NADP(+) = 3-dehydroshikimate + NADPH + H(+)</text>
        <dbReference type="Rhea" id="RHEA:17737"/>
        <dbReference type="ChEBI" id="CHEBI:15378"/>
        <dbReference type="ChEBI" id="CHEBI:16630"/>
        <dbReference type="ChEBI" id="CHEBI:36208"/>
        <dbReference type="ChEBI" id="CHEBI:57783"/>
        <dbReference type="ChEBI" id="CHEBI:58349"/>
        <dbReference type="EC" id="1.1.1.25"/>
    </reaction>
</comment>
<evidence type="ECO:0000256" key="2">
    <source>
        <dbReference type="ARBA" id="ARBA00012962"/>
    </source>
</evidence>
<dbReference type="GO" id="GO:0009073">
    <property type="term" value="P:aromatic amino acid family biosynthetic process"/>
    <property type="evidence" value="ECO:0007669"/>
    <property type="project" value="UniProtKB-KW"/>
</dbReference>
<organism evidence="9 10">
    <name type="scientific">Methyloligella halotolerans</name>
    <dbReference type="NCBI Taxonomy" id="1177755"/>
    <lineage>
        <taxon>Bacteria</taxon>
        <taxon>Pseudomonadati</taxon>
        <taxon>Pseudomonadota</taxon>
        <taxon>Alphaproteobacteria</taxon>
        <taxon>Hyphomicrobiales</taxon>
        <taxon>Hyphomicrobiaceae</taxon>
        <taxon>Methyloligella</taxon>
    </lineage>
</organism>
<accession>A0A1E2S0P1</accession>
<dbReference type="PANTHER" id="PTHR21089:SF1">
    <property type="entry name" value="BIFUNCTIONAL 3-DEHYDROQUINATE DEHYDRATASE_SHIKIMATE DEHYDROGENASE, CHLOROPLASTIC"/>
    <property type="match status" value="1"/>
</dbReference>
<dbReference type="InterPro" id="IPR006151">
    <property type="entry name" value="Shikm_DH/Glu-tRNA_Rdtase"/>
</dbReference>
<protein>
    <recommendedName>
        <fullName evidence="2">shikimate dehydrogenase (NADP(+))</fullName>
        <ecNumber evidence="2">1.1.1.25</ecNumber>
    </recommendedName>
</protein>
<dbReference type="InterPro" id="IPR046346">
    <property type="entry name" value="Aminoacid_DH-like_N_sf"/>
</dbReference>
<dbReference type="SUPFAM" id="SSF53223">
    <property type="entry name" value="Aminoacid dehydrogenase-like, N-terminal domain"/>
    <property type="match status" value="1"/>
</dbReference>
<evidence type="ECO:0000313" key="9">
    <source>
        <dbReference type="EMBL" id="ODA68034.1"/>
    </source>
</evidence>
<dbReference type="GO" id="GO:0004764">
    <property type="term" value="F:shikimate 3-dehydrogenase (NADP+) activity"/>
    <property type="evidence" value="ECO:0007669"/>
    <property type="project" value="UniProtKB-EC"/>
</dbReference>
<evidence type="ECO:0000313" key="10">
    <source>
        <dbReference type="Proteomes" id="UP000095087"/>
    </source>
</evidence>
<dbReference type="PANTHER" id="PTHR21089">
    <property type="entry name" value="SHIKIMATE DEHYDROGENASE"/>
    <property type="match status" value="1"/>
</dbReference>
<dbReference type="EC" id="1.1.1.25" evidence="2"/>
<dbReference type="GO" id="GO:0009423">
    <property type="term" value="P:chorismate biosynthetic process"/>
    <property type="evidence" value="ECO:0007669"/>
    <property type="project" value="UniProtKB-UniPathway"/>
</dbReference>
<dbReference type="UniPathway" id="UPA00053">
    <property type="reaction ID" value="UER00087"/>
</dbReference>
<dbReference type="PATRIC" id="fig|1177755.3.peg.1211"/>
<feature type="domain" description="Quinate/shikimate 5-dehydrogenase/glutamyl-tRNA reductase" evidence="7">
    <location>
        <begin position="101"/>
        <end position="146"/>
    </location>
</feature>
<keyword evidence="5" id="KW-0028">Amino-acid biosynthesis</keyword>
<comment type="pathway">
    <text evidence="1">Metabolic intermediate biosynthesis; chorismate biosynthesis; chorismate from D-erythrose 4-phosphate and phosphoenolpyruvate: step 4/7.</text>
</comment>
<feature type="domain" description="Shikimate dehydrogenase substrate binding N-terminal" evidence="8">
    <location>
        <begin position="2"/>
        <end position="71"/>
    </location>
</feature>
<comment type="caution">
    <text evidence="9">The sequence shown here is derived from an EMBL/GenBank/DDBJ whole genome shotgun (WGS) entry which is preliminary data.</text>
</comment>
<gene>
    <name evidence="9" type="ORF">A7A08_01204</name>
</gene>
<dbReference type="STRING" id="1177755.A7A08_01204"/>
<dbReference type="Pfam" id="PF01488">
    <property type="entry name" value="Shikimate_DH"/>
    <property type="match status" value="1"/>
</dbReference>
<evidence type="ECO:0000256" key="3">
    <source>
        <dbReference type="ARBA" id="ARBA00022857"/>
    </source>
</evidence>
<keyword evidence="5" id="KW-0057">Aromatic amino acid biosynthesis</keyword>
<keyword evidence="4 9" id="KW-0560">Oxidoreductase</keyword>
<reference evidence="9 10" key="1">
    <citation type="submission" date="2016-07" db="EMBL/GenBank/DDBJ databases">
        <title>Draft genome sequence of Methyloligella halotolerans C2T (VKM B-2706T=CCUG 61687T=DSM 25045T), a halotolerant polyhydroxybutyrate accumulating methylotroph.</title>
        <authorList>
            <person name="Vasilenko O.V."/>
            <person name="Doronina N.V."/>
            <person name="Poroshina M.N."/>
            <person name="Tarlachkov S.V."/>
            <person name="Trotsenko Y.A."/>
        </authorList>
    </citation>
    <scope>NUCLEOTIDE SEQUENCE [LARGE SCALE GENOMIC DNA]</scope>
    <source>
        <strain evidence="9 10">VKM B-2706</strain>
    </source>
</reference>
<name>A0A1E2S0P1_9HYPH</name>
<evidence type="ECO:0000256" key="1">
    <source>
        <dbReference type="ARBA" id="ARBA00004871"/>
    </source>
</evidence>
<evidence type="ECO:0000259" key="7">
    <source>
        <dbReference type="Pfam" id="PF01488"/>
    </source>
</evidence>
<dbReference type="InterPro" id="IPR013708">
    <property type="entry name" value="Shikimate_DH-bd_N"/>
</dbReference>
<dbReference type="Gene3D" id="3.40.50.720">
    <property type="entry name" value="NAD(P)-binding Rossmann-like Domain"/>
    <property type="match status" value="1"/>
</dbReference>
<dbReference type="SUPFAM" id="SSF51735">
    <property type="entry name" value="NAD(P)-binding Rossmann-fold domains"/>
    <property type="match status" value="1"/>
</dbReference>
<dbReference type="Proteomes" id="UP000095087">
    <property type="component" value="Unassembled WGS sequence"/>
</dbReference>
<evidence type="ECO:0000256" key="5">
    <source>
        <dbReference type="ARBA" id="ARBA00023141"/>
    </source>
</evidence>
<dbReference type="InterPro" id="IPR022893">
    <property type="entry name" value="Shikimate_DH_fam"/>
</dbReference>
<dbReference type="AlphaFoldDB" id="A0A1E2S0P1"/>
<evidence type="ECO:0000256" key="4">
    <source>
        <dbReference type="ARBA" id="ARBA00023002"/>
    </source>
</evidence>
<proteinExistence type="predicted"/>